<proteinExistence type="inferred from homology"/>
<evidence type="ECO:0000256" key="6">
    <source>
        <dbReference type="PROSITE-ProRule" id="PRU00277"/>
    </source>
</evidence>
<evidence type="ECO:0000259" key="9">
    <source>
        <dbReference type="PROSITE" id="PS50059"/>
    </source>
</evidence>
<dbReference type="EMBL" id="LVEP01000011">
    <property type="protein sequence ID" value="OCB78426.1"/>
    <property type="molecule type" value="Genomic_DNA"/>
</dbReference>
<keyword evidence="12" id="KW-1185">Reference proteome</keyword>
<dbReference type="PANTHER" id="PTHR45625:SF4">
    <property type="entry name" value="PEPTIDYLPROLYL ISOMERASE DOMAIN AND WD REPEAT-CONTAINING PROTEIN 1"/>
    <property type="match status" value="1"/>
</dbReference>
<dbReference type="InterPro" id="IPR046357">
    <property type="entry name" value="PPIase_dom_sf"/>
</dbReference>
<dbReference type="EC" id="5.2.1.8" evidence="3 6"/>
<keyword evidence="4 6" id="KW-0697">Rotamase</keyword>
<dbReference type="PANTHER" id="PTHR45625">
    <property type="entry name" value="PEPTIDYL-PROLYL CIS-TRANS ISOMERASE-RELATED"/>
    <property type="match status" value="1"/>
</dbReference>
<dbReference type="STRING" id="1763534.GCA_001831475_02342"/>
<dbReference type="InterPro" id="IPR002130">
    <property type="entry name" value="Cyclophilin-type_PPIase_dom"/>
</dbReference>
<dbReference type="Gene3D" id="2.40.100.10">
    <property type="entry name" value="Cyclophilin-like"/>
    <property type="match status" value="1"/>
</dbReference>
<dbReference type="Gene3D" id="3.10.50.40">
    <property type="match status" value="1"/>
</dbReference>
<dbReference type="InterPro" id="IPR029000">
    <property type="entry name" value="Cyclophilin-like_dom_sf"/>
</dbReference>
<name>A0A1B9E911_9FLAO</name>
<gene>
    <name evidence="11" type="ORF">LPBF_02560</name>
</gene>
<evidence type="ECO:0000256" key="8">
    <source>
        <dbReference type="SAM" id="SignalP"/>
    </source>
</evidence>
<dbReference type="Pfam" id="PF00160">
    <property type="entry name" value="Pro_isomerase"/>
    <property type="match status" value="1"/>
</dbReference>
<evidence type="ECO:0000256" key="4">
    <source>
        <dbReference type="ARBA" id="ARBA00023110"/>
    </source>
</evidence>
<evidence type="ECO:0000313" key="11">
    <source>
        <dbReference type="EMBL" id="OCB78426.1"/>
    </source>
</evidence>
<dbReference type="GO" id="GO:0003755">
    <property type="term" value="F:peptidyl-prolyl cis-trans isomerase activity"/>
    <property type="evidence" value="ECO:0007669"/>
    <property type="project" value="UniProtKB-KW"/>
</dbReference>
<dbReference type="OrthoDB" id="9807797at2"/>
<feature type="domain" description="PPIase FKBP-type" evidence="9">
    <location>
        <begin position="266"/>
        <end position="372"/>
    </location>
</feature>
<dbReference type="InterPro" id="IPR001179">
    <property type="entry name" value="PPIase_FKBP_dom"/>
</dbReference>
<protein>
    <recommendedName>
        <fullName evidence="3 6">peptidylprolyl isomerase</fullName>
        <ecNumber evidence="3 6">5.2.1.8</ecNumber>
    </recommendedName>
</protein>
<dbReference type="GO" id="GO:0006457">
    <property type="term" value="P:protein folding"/>
    <property type="evidence" value="ECO:0007669"/>
    <property type="project" value="InterPro"/>
</dbReference>
<evidence type="ECO:0000313" key="12">
    <source>
        <dbReference type="Proteomes" id="UP000093510"/>
    </source>
</evidence>
<sequence>MKKSILLILLAIASLSSCKQDHSNLPDGLYAKIETNKGAIIVALEYQKAPITVANFVTLAEGKNDFVTNKNLKGKPFFDGLKFHRVINDFMIQTGDPLGTGSGDGGYKFKDEITELRFDKGGILAMANNGPASNSSQFFITHLATPWLDGKHTIFGHVVENGMDVVLQVQQNDYINKVTIIRNGEAAKKFNAVKTFYNYFSVESENQRKKLALEEENKKAYDEKYKDVREDKIKFFNALKSKATKTSTGLKYVITKTTKNKKPAKRSQISIHYAGFLEDGQLFDTSIENVAKTFGKFDPNRASQNGYQPIAFQAGRKDGMIPGFIEGLEKLAYGEKATLFIPSHLAYGAGGAGEVIPPNANIIFEVELVEEVAPE</sequence>
<keyword evidence="7" id="KW-0175">Coiled coil</keyword>
<evidence type="ECO:0000256" key="5">
    <source>
        <dbReference type="ARBA" id="ARBA00023235"/>
    </source>
</evidence>
<accession>A0A1B9E911</accession>
<feature type="signal peptide" evidence="8">
    <location>
        <begin position="1"/>
        <end position="19"/>
    </location>
</feature>
<evidence type="ECO:0000259" key="10">
    <source>
        <dbReference type="PROSITE" id="PS50072"/>
    </source>
</evidence>
<dbReference type="AlphaFoldDB" id="A0A1B9E911"/>
<keyword evidence="8" id="KW-0732">Signal</keyword>
<evidence type="ECO:0000256" key="3">
    <source>
        <dbReference type="ARBA" id="ARBA00013194"/>
    </source>
</evidence>
<dbReference type="PROSITE" id="PS51257">
    <property type="entry name" value="PROKAR_LIPOPROTEIN"/>
    <property type="match status" value="1"/>
</dbReference>
<dbReference type="PRINTS" id="PR00153">
    <property type="entry name" value="CSAPPISMRASE"/>
</dbReference>
<comment type="similarity">
    <text evidence="2">Belongs to the cyclophilin-type PPIase family.</text>
</comment>
<reference evidence="11 12" key="1">
    <citation type="submission" date="2016-03" db="EMBL/GenBank/DDBJ databases">
        <authorList>
            <person name="Ploux O."/>
        </authorList>
    </citation>
    <scope>NUCLEOTIDE SEQUENCE [LARGE SCALE GENOMIC DNA]</scope>
    <source>
        <strain evidence="11 12">LPB0076</strain>
    </source>
</reference>
<feature type="domain" description="PPIase cyclophilin-type" evidence="10">
    <location>
        <begin position="34"/>
        <end position="171"/>
    </location>
</feature>
<dbReference type="CDD" id="cd00317">
    <property type="entry name" value="cyclophilin"/>
    <property type="match status" value="1"/>
</dbReference>
<dbReference type="PROSITE" id="PS00170">
    <property type="entry name" value="CSA_PPIASE_1"/>
    <property type="match status" value="1"/>
</dbReference>
<evidence type="ECO:0000256" key="2">
    <source>
        <dbReference type="ARBA" id="ARBA00007365"/>
    </source>
</evidence>
<keyword evidence="5 6" id="KW-0413">Isomerase</keyword>
<feature type="coiled-coil region" evidence="7">
    <location>
        <begin position="204"/>
        <end position="231"/>
    </location>
</feature>
<comment type="catalytic activity">
    <reaction evidence="1 6">
        <text>[protein]-peptidylproline (omega=180) = [protein]-peptidylproline (omega=0)</text>
        <dbReference type="Rhea" id="RHEA:16237"/>
        <dbReference type="Rhea" id="RHEA-COMP:10747"/>
        <dbReference type="Rhea" id="RHEA-COMP:10748"/>
        <dbReference type="ChEBI" id="CHEBI:83833"/>
        <dbReference type="ChEBI" id="CHEBI:83834"/>
        <dbReference type="EC" id="5.2.1.8"/>
    </reaction>
</comment>
<dbReference type="InterPro" id="IPR044666">
    <property type="entry name" value="Cyclophilin_A-like"/>
</dbReference>
<dbReference type="PROSITE" id="PS50059">
    <property type="entry name" value="FKBP_PPIASE"/>
    <property type="match status" value="1"/>
</dbReference>
<feature type="chain" id="PRO_5008625495" description="peptidylprolyl isomerase" evidence="8">
    <location>
        <begin position="20"/>
        <end position="375"/>
    </location>
</feature>
<dbReference type="PROSITE" id="PS50072">
    <property type="entry name" value="CSA_PPIASE_2"/>
    <property type="match status" value="1"/>
</dbReference>
<evidence type="ECO:0000256" key="1">
    <source>
        <dbReference type="ARBA" id="ARBA00000971"/>
    </source>
</evidence>
<dbReference type="RefSeq" id="WP_066332091.1">
    <property type="nucleotide sequence ID" value="NZ_CP017688.1"/>
</dbReference>
<evidence type="ECO:0000256" key="7">
    <source>
        <dbReference type="SAM" id="Coils"/>
    </source>
</evidence>
<dbReference type="InterPro" id="IPR020892">
    <property type="entry name" value="Cyclophilin-type_PPIase_CS"/>
</dbReference>
<organism evidence="11 12">
    <name type="scientific">Flavobacterium crassostreae</name>
    <dbReference type="NCBI Taxonomy" id="1763534"/>
    <lineage>
        <taxon>Bacteria</taxon>
        <taxon>Pseudomonadati</taxon>
        <taxon>Bacteroidota</taxon>
        <taxon>Flavobacteriia</taxon>
        <taxon>Flavobacteriales</taxon>
        <taxon>Flavobacteriaceae</taxon>
        <taxon>Flavobacterium</taxon>
    </lineage>
</organism>
<comment type="caution">
    <text evidence="11">The sequence shown here is derived from an EMBL/GenBank/DDBJ whole genome shotgun (WGS) entry which is preliminary data.</text>
</comment>
<dbReference type="Pfam" id="PF00254">
    <property type="entry name" value="FKBP_C"/>
    <property type="match status" value="1"/>
</dbReference>
<dbReference type="SUPFAM" id="SSF54534">
    <property type="entry name" value="FKBP-like"/>
    <property type="match status" value="1"/>
</dbReference>
<dbReference type="Proteomes" id="UP000093510">
    <property type="component" value="Unassembled WGS sequence"/>
</dbReference>
<dbReference type="SUPFAM" id="SSF50891">
    <property type="entry name" value="Cyclophilin-like"/>
    <property type="match status" value="1"/>
</dbReference>